<keyword evidence="1" id="KW-0812">Transmembrane</keyword>
<evidence type="ECO:0000313" key="2">
    <source>
        <dbReference type="Proteomes" id="UP000887575"/>
    </source>
</evidence>
<keyword evidence="2" id="KW-1185">Reference proteome</keyword>
<sequence>MTAATDEENPSVLHPSRKVLGIFKDPEPGFATTAISIIANFAITNMFIYGLTGNGKFAYLASTLTVPCSVFLCVRDQAKDYEKWKELSALRQKGIPDRFMPYKCRYDWTAYEQRERSKAAITISE</sequence>
<feature type="transmembrane region" description="Helical" evidence="1">
    <location>
        <begin position="30"/>
        <end position="51"/>
    </location>
</feature>
<dbReference type="Proteomes" id="UP000887575">
    <property type="component" value="Unassembled WGS sequence"/>
</dbReference>
<reference evidence="3" key="1">
    <citation type="submission" date="2024-02" db="UniProtKB">
        <authorList>
            <consortium name="WormBaseParasite"/>
        </authorList>
    </citation>
    <scope>IDENTIFICATION</scope>
</reference>
<keyword evidence="1" id="KW-1133">Transmembrane helix</keyword>
<evidence type="ECO:0000313" key="3">
    <source>
        <dbReference type="WBParaSite" id="MBELARI_LOCUS10506"/>
    </source>
</evidence>
<name>A0AAF3E9B3_9BILA</name>
<organism evidence="2 3">
    <name type="scientific">Mesorhabditis belari</name>
    <dbReference type="NCBI Taxonomy" id="2138241"/>
    <lineage>
        <taxon>Eukaryota</taxon>
        <taxon>Metazoa</taxon>
        <taxon>Ecdysozoa</taxon>
        <taxon>Nematoda</taxon>
        <taxon>Chromadorea</taxon>
        <taxon>Rhabditida</taxon>
        <taxon>Rhabditina</taxon>
        <taxon>Rhabditomorpha</taxon>
        <taxon>Rhabditoidea</taxon>
        <taxon>Rhabditidae</taxon>
        <taxon>Mesorhabditinae</taxon>
        <taxon>Mesorhabditis</taxon>
    </lineage>
</organism>
<dbReference type="WBParaSite" id="MBELARI_LOCUS10506">
    <property type="protein sequence ID" value="MBELARI_LOCUS10506"/>
    <property type="gene ID" value="MBELARI_LOCUS10506"/>
</dbReference>
<accession>A0AAF3E9B3</accession>
<dbReference type="AlphaFoldDB" id="A0AAF3E9B3"/>
<proteinExistence type="predicted"/>
<evidence type="ECO:0000256" key="1">
    <source>
        <dbReference type="SAM" id="Phobius"/>
    </source>
</evidence>
<keyword evidence="1" id="KW-0472">Membrane</keyword>
<protein>
    <submittedName>
        <fullName evidence="3">Uncharacterized protein</fullName>
    </submittedName>
</protein>